<feature type="chain" id="PRO_5011662980" evidence="5">
    <location>
        <begin position="20"/>
        <end position="1278"/>
    </location>
</feature>
<feature type="domain" description="Translocation and assembly module TamB C-terminal" evidence="6">
    <location>
        <begin position="928"/>
        <end position="1273"/>
    </location>
</feature>
<dbReference type="EMBL" id="FOCE01000001">
    <property type="protein sequence ID" value="SEM47330.1"/>
    <property type="molecule type" value="Genomic_DNA"/>
</dbReference>
<dbReference type="GO" id="GO:0097347">
    <property type="term" value="C:TAM protein secretion complex"/>
    <property type="evidence" value="ECO:0007669"/>
    <property type="project" value="TreeGrafter"/>
</dbReference>
<keyword evidence="5" id="KW-0732">Signal</keyword>
<evidence type="ECO:0000256" key="1">
    <source>
        <dbReference type="ARBA" id="ARBA00004167"/>
    </source>
</evidence>
<keyword evidence="2" id="KW-0812">Transmembrane</keyword>
<evidence type="ECO:0000313" key="8">
    <source>
        <dbReference type="Proteomes" id="UP000198761"/>
    </source>
</evidence>
<evidence type="ECO:0000256" key="4">
    <source>
        <dbReference type="ARBA" id="ARBA00023136"/>
    </source>
</evidence>
<organism evidence="7 8">
    <name type="scientific">Gemmobacter aquatilis</name>
    <dbReference type="NCBI Taxonomy" id="933059"/>
    <lineage>
        <taxon>Bacteria</taxon>
        <taxon>Pseudomonadati</taxon>
        <taxon>Pseudomonadota</taxon>
        <taxon>Alphaproteobacteria</taxon>
        <taxon>Rhodobacterales</taxon>
        <taxon>Paracoccaceae</taxon>
        <taxon>Gemmobacter</taxon>
    </lineage>
</organism>
<comment type="subcellular location">
    <subcellularLocation>
        <location evidence="1">Membrane</location>
        <topology evidence="1">Single-pass membrane protein</topology>
    </subcellularLocation>
</comment>
<evidence type="ECO:0000256" key="2">
    <source>
        <dbReference type="ARBA" id="ARBA00022692"/>
    </source>
</evidence>
<evidence type="ECO:0000256" key="3">
    <source>
        <dbReference type="ARBA" id="ARBA00022989"/>
    </source>
</evidence>
<keyword evidence="3" id="KW-1133">Transmembrane helix</keyword>
<name>A0A1H7YMJ3_9RHOB</name>
<evidence type="ECO:0000313" key="7">
    <source>
        <dbReference type="EMBL" id="SEM47330.1"/>
    </source>
</evidence>
<dbReference type="STRING" id="933059.SAMN04488103_101246"/>
<keyword evidence="8" id="KW-1185">Reference proteome</keyword>
<feature type="signal peptide" evidence="5">
    <location>
        <begin position="1"/>
        <end position="19"/>
    </location>
</feature>
<evidence type="ECO:0000259" key="6">
    <source>
        <dbReference type="Pfam" id="PF04357"/>
    </source>
</evidence>
<dbReference type="Proteomes" id="UP000198761">
    <property type="component" value="Unassembled WGS sequence"/>
</dbReference>
<dbReference type="PANTHER" id="PTHR36985">
    <property type="entry name" value="TRANSLOCATION AND ASSEMBLY MODULE SUBUNIT TAMB"/>
    <property type="match status" value="1"/>
</dbReference>
<gene>
    <name evidence="7" type="ORF">SAMN04488103_101246</name>
</gene>
<sequence length="1278" mass="130583">MMKRFLTLALCLMPVTAFAQEDDKSYLAGLLEGYLSGAGRAVTITGFEGALSSRATLKELTIADDAGIWLTLRDVSLDWSRAALLRGEVSVNELTAGEIIVARPPETAASDSLPAAEASGFALPDLPVSINIGKLAAARIELGAPLLGEPLEGTLDARMSLANGEGQADLKLKRTDSGPAGQVALVAGYANATQNLAIDLDMSEAADGIVTRLIGLPGAPAIALTVKGEGPLSDYTADLRLASDGAERLAGKVTLGSGEAGVMRFAADLGGDLAPLFLPEYADFFGNSLTLVTHGTREASGRLMLDALDFKTQAMTLTGNLVLGVDGLPERFDLQGHLGHGGTPVVLPLSTDQVTALNSADLALRYDVAKGEGWTANLRLSGLDRADLTLEAATLAGTGRIVRSTDGIQKPKVEGDFDLLASGIAFADPALAKAVGERFGGTVSLLWQQGAGKVDFPRINLDGADYGLDGSLGIAGLETGITLNGTGTARLGNLARFADLAGQPVSGSGLVTLSGSASVLGGSFDLTGQIEGQDLRIGMAEVDSLLAGPSAITFSVARDETGTMLRQLDIAAHSLTAEITGKLSSAGSDIGATLDFSDLSALGGAYRGKATGTARFTGTAANGNLKADLKGDGLAIGVSEVDSLLRGASVISADAGIKDRVIDLRALTVNAATLNLRAQGTLAETGSDVTATLAFSDLKTLGGGYRGSLQAEAAFTGTAAAGKLTASATGRNLAIGQAEADRVLAGETRLAADLTLDKGLVKINSASLANPQLSAQAQGDIGATSRQVKLQAALANMALLVPEFPGRLSITGTAIDDGKGYTLDLSGTGPGQIAATVKGRLAPGLTSGDLAVAGTAQAALANAFLGSRNVSGGLRFDLRLKGPLQVSSLSGRVQLSDGRLADPALPFALEGIATTADLAGGRATLNASARLSSGGDITAKGTIGTAAPYDANLTAQLRQLELKDPRLYETRVNGTVTVQGGLLRGARIGGDIVLSETELRVPDTGIGAAAGLDGLRHVAEPADVHATRQRAGQIAETAADGSSTSGPSYALDLRVSAPQRLFIRGRGLDAELGGEIHLQGTTDNVVPSGAFNLVRGRLDILGKRLTLSQALMQLEGDFDPYLDILASNESDGIISSVQIKGRATDPTVSFVSQPELPQEEVLARLLFGRDLTSLSAFQAAQLASAVATLAGKGGDGIIGKLRKGFGLDDLDISTDAEGGTSLKAGKYLSANTYTEVEVDQDGQASISLNLDLTDSVTLRGAAGADGETSIGIFKEKDY</sequence>
<dbReference type="PANTHER" id="PTHR36985:SF1">
    <property type="entry name" value="TRANSLOCATION AND ASSEMBLY MODULE SUBUNIT TAMB"/>
    <property type="match status" value="1"/>
</dbReference>
<accession>A0A1H7YMJ3</accession>
<dbReference type="InterPro" id="IPR007452">
    <property type="entry name" value="TamB_C"/>
</dbReference>
<keyword evidence="4" id="KW-0472">Membrane</keyword>
<dbReference type="AlphaFoldDB" id="A0A1H7YMJ3"/>
<proteinExistence type="predicted"/>
<dbReference type="GO" id="GO:0005886">
    <property type="term" value="C:plasma membrane"/>
    <property type="evidence" value="ECO:0007669"/>
    <property type="project" value="InterPro"/>
</dbReference>
<dbReference type="Pfam" id="PF04357">
    <property type="entry name" value="TamB"/>
    <property type="match status" value="1"/>
</dbReference>
<dbReference type="GO" id="GO:0009306">
    <property type="term" value="P:protein secretion"/>
    <property type="evidence" value="ECO:0007669"/>
    <property type="project" value="InterPro"/>
</dbReference>
<evidence type="ECO:0000256" key="5">
    <source>
        <dbReference type="SAM" id="SignalP"/>
    </source>
</evidence>
<reference evidence="7 8" key="1">
    <citation type="submission" date="2016-10" db="EMBL/GenBank/DDBJ databases">
        <authorList>
            <person name="de Groot N.N."/>
        </authorList>
    </citation>
    <scope>NUCLEOTIDE SEQUENCE [LARGE SCALE GENOMIC DNA]</scope>
    <source>
        <strain evidence="7 8">DSM 3857</strain>
    </source>
</reference>
<protein>
    <submittedName>
        <fullName evidence="7">Autotransporter secretion inner membrane protein TamB</fullName>
    </submittedName>
</protein>